<evidence type="ECO:0000313" key="11">
    <source>
        <dbReference type="Proteomes" id="UP000789941"/>
    </source>
</evidence>
<dbReference type="InterPro" id="IPR050240">
    <property type="entry name" value="DNA_pol_type-B"/>
</dbReference>
<dbReference type="SMART" id="SM00486">
    <property type="entry name" value="POLBc"/>
    <property type="match status" value="1"/>
</dbReference>
<dbReference type="Gene3D" id="3.90.1600.10">
    <property type="entry name" value="Palm domain of DNA polymerase"/>
    <property type="match status" value="1"/>
</dbReference>
<comment type="catalytic activity">
    <reaction evidence="6 7">
        <text>DNA(n) + a 2'-deoxyribonucleoside 5'-triphosphate = DNA(n+1) + diphosphate</text>
        <dbReference type="Rhea" id="RHEA:22508"/>
        <dbReference type="Rhea" id="RHEA-COMP:17339"/>
        <dbReference type="Rhea" id="RHEA-COMP:17340"/>
        <dbReference type="ChEBI" id="CHEBI:33019"/>
        <dbReference type="ChEBI" id="CHEBI:61560"/>
        <dbReference type="ChEBI" id="CHEBI:173112"/>
        <dbReference type="EC" id="2.7.7.7"/>
    </reaction>
</comment>
<evidence type="ECO:0000256" key="5">
    <source>
        <dbReference type="ARBA" id="ARBA00023125"/>
    </source>
</evidence>
<dbReference type="InterPro" id="IPR006134">
    <property type="entry name" value="DNA-dir_DNA_pol_B_multi_dom"/>
</dbReference>
<evidence type="ECO:0000313" key="10">
    <source>
        <dbReference type="EMBL" id="VVC04234.1"/>
    </source>
</evidence>
<protein>
    <recommendedName>
        <fullName evidence="7">DNA polymerase</fullName>
        <ecNumber evidence="7">2.7.7.7</ecNumber>
    </recommendedName>
</protein>
<keyword evidence="7" id="KW-0235">DNA replication</keyword>
<accession>A0A5E4LQH9</accession>
<dbReference type="PANTHER" id="PTHR10322">
    <property type="entry name" value="DNA POLYMERASE CATALYTIC SUBUNIT"/>
    <property type="match status" value="1"/>
</dbReference>
<dbReference type="GO" id="GO:0003887">
    <property type="term" value="F:DNA-directed DNA polymerase activity"/>
    <property type="evidence" value="ECO:0007669"/>
    <property type="project" value="UniProtKB-KW"/>
</dbReference>
<dbReference type="GO" id="GO:0003677">
    <property type="term" value="F:DNA binding"/>
    <property type="evidence" value="ECO:0007669"/>
    <property type="project" value="UniProtKB-KW"/>
</dbReference>
<reference evidence="10 11" key="1">
    <citation type="submission" date="2019-08" db="EMBL/GenBank/DDBJ databases">
        <authorList>
            <person name="Vazquez-Campos X."/>
        </authorList>
    </citation>
    <scope>NUCLEOTIDE SEQUENCE [LARGE SCALE GENOMIC DNA]</scope>
    <source>
        <strain evidence="10">LFW-283_2</strain>
    </source>
</reference>
<dbReference type="InterPro" id="IPR043502">
    <property type="entry name" value="DNA/RNA_pol_sf"/>
</dbReference>
<evidence type="ECO:0000256" key="4">
    <source>
        <dbReference type="ARBA" id="ARBA00022932"/>
    </source>
</evidence>
<dbReference type="Gene3D" id="1.10.287.690">
    <property type="entry name" value="Helix hairpin bin"/>
    <property type="match status" value="1"/>
</dbReference>
<gene>
    <name evidence="10" type="primary">pol</name>
    <name evidence="10" type="ORF">LFW2832_00827</name>
</gene>
<dbReference type="Gene3D" id="3.30.420.10">
    <property type="entry name" value="Ribonuclease H-like superfamily/Ribonuclease H"/>
    <property type="match status" value="1"/>
</dbReference>
<dbReference type="SUPFAM" id="SSF53098">
    <property type="entry name" value="Ribonuclease H-like"/>
    <property type="match status" value="1"/>
</dbReference>
<comment type="similarity">
    <text evidence="1 7">Belongs to the DNA polymerase type-B family.</text>
</comment>
<dbReference type="EC" id="2.7.7.7" evidence="7"/>
<dbReference type="AlphaFoldDB" id="A0A5E4LQH9"/>
<dbReference type="InterPro" id="IPR006133">
    <property type="entry name" value="DNA-dir_DNA_pol_B_exonuc"/>
</dbReference>
<evidence type="ECO:0000256" key="2">
    <source>
        <dbReference type="ARBA" id="ARBA00022679"/>
    </source>
</evidence>
<dbReference type="GO" id="GO:0006261">
    <property type="term" value="P:DNA-templated DNA replication"/>
    <property type="evidence" value="ECO:0007669"/>
    <property type="project" value="TreeGrafter"/>
</dbReference>
<keyword evidence="3 7" id="KW-0548">Nucleotidyltransferase</keyword>
<dbReference type="Gene3D" id="3.30.342.10">
    <property type="entry name" value="DNA Polymerase, chain B, domain 1"/>
    <property type="match status" value="1"/>
</dbReference>
<dbReference type="InterPro" id="IPR012337">
    <property type="entry name" value="RNaseH-like_sf"/>
</dbReference>
<dbReference type="Proteomes" id="UP000789941">
    <property type="component" value="Unassembled WGS sequence"/>
</dbReference>
<dbReference type="EMBL" id="CABMJJ010000009">
    <property type="protein sequence ID" value="VVC04234.1"/>
    <property type="molecule type" value="Genomic_DNA"/>
</dbReference>
<dbReference type="Pfam" id="PF03104">
    <property type="entry name" value="DNA_pol_B_exo1"/>
    <property type="match status" value="1"/>
</dbReference>
<evidence type="ECO:0000259" key="8">
    <source>
        <dbReference type="Pfam" id="PF00136"/>
    </source>
</evidence>
<dbReference type="InterPro" id="IPR023211">
    <property type="entry name" value="DNA_pol_palm_dom_sf"/>
</dbReference>
<dbReference type="SUPFAM" id="SSF56672">
    <property type="entry name" value="DNA/RNA polymerases"/>
    <property type="match status" value="1"/>
</dbReference>
<keyword evidence="2 7" id="KW-0808">Transferase</keyword>
<dbReference type="Pfam" id="PF00136">
    <property type="entry name" value="DNA_pol_B"/>
    <property type="match status" value="1"/>
</dbReference>
<evidence type="ECO:0000256" key="7">
    <source>
        <dbReference type="RuleBase" id="RU000442"/>
    </source>
</evidence>
<comment type="caution">
    <text evidence="10">The sequence shown here is derived from an EMBL/GenBank/DDBJ whole genome shotgun (WGS) entry which is preliminary data.</text>
</comment>
<dbReference type="InterPro" id="IPR042087">
    <property type="entry name" value="DNA_pol_B_thumb"/>
</dbReference>
<evidence type="ECO:0000259" key="9">
    <source>
        <dbReference type="Pfam" id="PF03104"/>
    </source>
</evidence>
<evidence type="ECO:0000256" key="3">
    <source>
        <dbReference type="ARBA" id="ARBA00022695"/>
    </source>
</evidence>
<dbReference type="InterPro" id="IPR017964">
    <property type="entry name" value="DNA-dir_DNA_pol_B_CS"/>
</dbReference>
<sequence>MIRKRAFFIDANYTVKNGKTYVSLLLKGKKTVRMYYQYDPYFYVDAPLDAKNQILAIKAPKKTGEVVGPLRIEECDRNIGLNSKKMLKVYCKEPSHVPAIKAAMPYPSFEYNIPFARRFIFDMQLTPFSSIVYEREGRVITKIISIQPSNPKISAMGFDIETYNPIGTPREQKDPVIMISYCGKKKGVITFKKSSKEFVETVADEKTMLERFFQILKEEDPDVILGYNSANFDLPYLKARATVLGTQLKLGRYGSGIQEVKRGLINGVRVQGRVHFDLYPMAKFFGFIGVIKSQRFTLDAIAEDVLGRKKLKVNKEEIWQMWDSNDIEKLCDYSLVDAELTLALGERFLPIDEELASVAKLPLFDTTISTSGQLVENLLMFHATERKELIPSKPIGDAINERMNAPIQGAFVKLPEPGIYENVAVLDFRGLYPSIIVSYNIDPGTLMESNVDDCFESPTGAKFSKKQTGLIPFVLDYLIDMRMVLKKTIKTLDKGSDEHVRISARSQALKILANSFYGYMGYARSRWYSRQCAESVTAWGRKHIMETIEKAEGAGFQVLYADTDSVFIIYKNKEDVLKFMGDVNTALPSKMELELEGFYPRGVFVSKKGSEEKGAKKKYALLGEDGRIKIRGFELVRRDWSKIAKDTQLKVLEAILKEGSKEKAVKIIREVVTRLNEGKVPLEMLAISTQLNKSPGSYEVASPELSAAKKLLKAGINAEKGTMISYVVGKSGKSISEKAAPIELAKDYDADYYINNQILPAVMKIMKELGYDEHSMKFGGKQKSLDAFF</sequence>
<proteinExistence type="inferred from homology"/>
<name>A0A5E4LQH9_9ARCH</name>
<evidence type="ECO:0000256" key="1">
    <source>
        <dbReference type="ARBA" id="ARBA00005755"/>
    </source>
</evidence>
<evidence type="ECO:0000256" key="6">
    <source>
        <dbReference type="ARBA" id="ARBA00049244"/>
    </source>
</evidence>
<dbReference type="NCBIfam" id="TIGR00592">
    <property type="entry name" value="pol2"/>
    <property type="match status" value="1"/>
</dbReference>
<feature type="domain" description="DNA-directed DNA polymerase family B exonuclease" evidence="9">
    <location>
        <begin position="108"/>
        <end position="283"/>
    </location>
</feature>
<dbReference type="Gene3D" id="1.10.132.60">
    <property type="entry name" value="DNA polymerase family B, C-terminal domain"/>
    <property type="match status" value="1"/>
</dbReference>
<dbReference type="PANTHER" id="PTHR10322:SF23">
    <property type="entry name" value="DNA POLYMERASE DELTA CATALYTIC SUBUNIT"/>
    <property type="match status" value="1"/>
</dbReference>
<dbReference type="InterPro" id="IPR006172">
    <property type="entry name" value="DNA-dir_DNA_pol_B"/>
</dbReference>
<dbReference type="GO" id="GO:0000166">
    <property type="term" value="F:nucleotide binding"/>
    <property type="evidence" value="ECO:0007669"/>
    <property type="project" value="InterPro"/>
</dbReference>
<organism evidence="10 11">
    <name type="scientific">Candidatus Bilamarchaeum dharawalense</name>
    <dbReference type="NCBI Taxonomy" id="2885759"/>
    <lineage>
        <taxon>Archaea</taxon>
        <taxon>Candidatus Micrarchaeota</taxon>
        <taxon>Candidatus Micrarchaeia</taxon>
        <taxon>Candidatus Anstonellales</taxon>
        <taxon>Candidatus Bilamarchaeaceae</taxon>
        <taxon>Candidatus Bilamarchaeum</taxon>
    </lineage>
</organism>
<dbReference type="PRINTS" id="PR00106">
    <property type="entry name" value="DNAPOLB"/>
</dbReference>
<keyword evidence="5 7" id="KW-0238">DNA-binding</keyword>
<dbReference type="PROSITE" id="PS00116">
    <property type="entry name" value="DNA_POLYMERASE_B"/>
    <property type="match status" value="1"/>
</dbReference>
<dbReference type="InterPro" id="IPR036397">
    <property type="entry name" value="RNaseH_sf"/>
</dbReference>
<feature type="domain" description="DNA-directed DNA polymerase family B multifunctional" evidence="8">
    <location>
        <begin position="373"/>
        <end position="768"/>
    </location>
</feature>
<keyword evidence="4 7" id="KW-0239">DNA-directed DNA polymerase</keyword>